<accession>A0A841B9S8</accession>
<gene>
    <name evidence="1" type="ORF">HDA45_007726</name>
</gene>
<evidence type="ECO:0000313" key="1">
    <source>
        <dbReference type="EMBL" id="MBB5857639.1"/>
    </source>
</evidence>
<dbReference type="AlphaFoldDB" id="A0A841B9S8"/>
<protein>
    <submittedName>
        <fullName evidence="1">Uncharacterized protein</fullName>
    </submittedName>
</protein>
<sequence>MTAESLVSSEVVISDARERFVGYGVIEAVNLAPVPGEVCPGGHIRPQYVAHESSATYRLTSHNRLYDLKSACLARSFRRQVTRTT</sequence>
<comment type="caution">
    <text evidence="1">The sequence shown here is derived from an EMBL/GenBank/DDBJ whole genome shotgun (WGS) entry which is preliminary data.</text>
</comment>
<name>A0A841B9S8_9PSEU</name>
<proteinExistence type="predicted"/>
<dbReference type="EMBL" id="JACHMX010000001">
    <property type="protein sequence ID" value="MBB5857639.1"/>
    <property type="molecule type" value="Genomic_DNA"/>
</dbReference>
<organism evidence="1 2">
    <name type="scientific">Amycolatopsis umgeniensis</name>
    <dbReference type="NCBI Taxonomy" id="336628"/>
    <lineage>
        <taxon>Bacteria</taxon>
        <taxon>Bacillati</taxon>
        <taxon>Actinomycetota</taxon>
        <taxon>Actinomycetes</taxon>
        <taxon>Pseudonocardiales</taxon>
        <taxon>Pseudonocardiaceae</taxon>
        <taxon>Amycolatopsis</taxon>
    </lineage>
</organism>
<evidence type="ECO:0000313" key="2">
    <source>
        <dbReference type="Proteomes" id="UP000580861"/>
    </source>
</evidence>
<reference evidence="1 2" key="1">
    <citation type="submission" date="2020-08" db="EMBL/GenBank/DDBJ databases">
        <title>Sequencing the genomes of 1000 actinobacteria strains.</title>
        <authorList>
            <person name="Klenk H.-P."/>
        </authorList>
    </citation>
    <scope>NUCLEOTIDE SEQUENCE [LARGE SCALE GENOMIC DNA]</scope>
    <source>
        <strain evidence="1 2">DSM 45272</strain>
    </source>
</reference>
<dbReference type="Proteomes" id="UP000580861">
    <property type="component" value="Unassembled WGS sequence"/>
</dbReference>
<keyword evidence="2" id="KW-1185">Reference proteome</keyword>